<evidence type="ECO:0000259" key="13">
    <source>
        <dbReference type="Pfam" id="PF00117"/>
    </source>
</evidence>
<evidence type="ECO:0000256" key="11">
    <source>
        <dbReference type="HAMAP-Rule" id="MF_01227"/>
    </source>
</evidence>
<comment type="catalytic activity">
    <reaction evidence="11">
        <text>UTP + NH4(+) + ATP = CTP + ADP + phosphate + 2 H(+)</text>
        <dbReference type="Rhea" id="RHEA:16597"/>
        <dbReference type="ChEBI" id="CHEBI:15378"/>
        <dbReference type="ChEBI" id="CHEBI:28938"/>
        <dbReference type="ChEBI" id="CHEBI:30616"/>
        <dbReference type="ChEBI" id="CHEBI:37563"/>
        <dbReference type="ChEBI" id="CHEBI:43474"/>
        <dbReference type="ChEBI" id="CHEBI:46398"/>
        <dbReference type="ChEBI" id="CHEBI:456216"/>
    </reaction>
</comment>
<dbReference type="GO" id="GO:0042802">
    <property type="term" value="F:identical protein binding"/>
    <property type="evidence" value="ECO:0007669"/>
    <property type="project" value="TreeGrafter"/>
</dbReference>
<feature type="binding site" evidence="11">
    <location>
        <position position="141"/>
    </location>
    <ligand>
        <name>Mg(2+)</name>
        <dbReference type="ChEBI" id="CHEBI:18420"/>
    </ligand>
</feature>
<evidence type="ECO:0000256" key="12">
    <source>
        <dbReference type="SAM" id="MobiDB-lite"/>
    </source>
</evidence>
<feature type="compositionally biased region" description="Polar residues" evidence="12">
    <location>
        <begin position="543"/>
        <end position="568"/>
    </location>
</feature>
<dbReference type="PANTHER" id="PTHR11550">
    <property type="entry name" value="CTP SYNTHASE"/>
    <property type="match status" value="1"/>
</dbReference>
<proteinExistence type="inferred from homology"/>
<dbReference type="GO" id="GO:0003883">
    <property type="term" value="F:CTP synthase activity"/>
    <property type="evidence" value="ECO:0007669"/>
    <property type="project" value="UniProtKB-UniRule"/>
</dbReference>
<feature type="binding site" evidence="11">
    <location>
        <begin position="148"/>
        <end position="150"/>
    </location>
    <ligand>
        <name>CTP</name>
        <dbReference type="ChEBI" id="CHEBI:37563"/>
        <note>allosteric inhibitor</note>
    </ligand>
</feature>
<evidence type="ECO:0000256" key="8">
    <source>
        <dbReference type="ARBA" id="ARBA00022962"/>
    </source>
</evidence>
<keyword evidence="4 11" id="KW-0479">Metal-binding</keyword>
<feature type="binding site" evidence="11">
    <location>
        <begin position="188"/>
        <end position="193"/>
    </location>
    <ligand>
        <name>CTP</name>
        <dbReference type="ChEBI" id="CHEBI:37563"/>
        <note>allosteric inhibitor</note>
    </ligand>
</feature>
<feature type="binding site" evidence="11">
    <location>
        <position position="357"/>
    </location>
    <ligand>
        <name>L-glutamine</name>
        <dbReference type="ChEBI" id="CHEBI:58359"/>
    </ligand>
</feature>
<keyword evidence="5 11" id="KW-0547">Nucleotide-binding</keyword>
<dbReference type="GO" id="GO:0004359">
    <property type="term" value="F:glutaminase activity"/>
    <property type="evidence" value="ECO:0007669"/>
    <property type="project" value="RHEA"/>
</dbReference>
<comment type="similarity">
    <text evidence="2 11">Belongs to the CTP synthase family.</text>
</comment>
<dbReference type="InterPro" id="IPR004468">
    <property type="entry name" value="CTP_synthase"/>
</dbReference>
<dbReference type="Gene3D" id="3.40.50.880">
    <property type="match status" value="1"/>
</dbReference>
<accession>A0A6B0YXI7</accession>
<dbReference type="HAMAP" id="MF_01227">
    <property type="entry name" value="PyrG"/>
    <property type="match status" value="1"/>
</dbReference>
<comment type="pathway">
    <text evidence="1 11">Pyrimidine metabolism; CTP biosynthesis via de novo pathway; CTP from UDP: step 2/2.</text>
</comment>
<dbReference type="SUPFAM" id="SSF52540">
    <property type="entry name" value="P-loop containing nucleoside triphosphate hydrolases"/>
    <property type="match status" value="1"/>
</dbReference>
<dbReference type="PANTHER" id="PTHR11550:SF0">
    <property type="entry name" value="CTP SYNTHASE-RELATED"/>
    <property type="match status" value="1"/>
</dbReference>
<gene>
    <name evidence="11" type="primary">pyrG</name>
    <name evidence="15" type="ORF">F4Y42_20195</name>
</gene>
<comment type="activity regulation">
    <text evidence="11">Allosterically activated by GTP, when glutamine is the substrate; GTP has no effect on the reaction when ammonia is the substrate. The allosteric effector GTP functions by stabilizing the protein conformation that binds the tetrahedral intermediate(s) formed during glutamine hydrolysis. Inhibited by the product CTP, via allosteric rather than competitive inhibition.</text>
</comment>
<protein>
    <recommendedName>
        <fullName evidence="11">CTP synthase</fullName>
        <ecNumber evidence="11">6.3.4.2</ecNumber>
    </recommendedName>
    <alternativeName>
        <fullName evidence="11">Cytidine 5'-triphosphate synthase</fullName>
    </alternativeName>
    <alternativeName>
        <fullName evidence="11">Cytidine triphosphate synthetase</fullName>
        <shortName evidence="11">CTP synthetase</shortName>
        <shortName evidence="11">CTPS</shortName>
    </alternativeName>
    <alternativeName>
        <fullName evidence="11">UTP--ammonia ligase</fullName>
    </alternativeName>
</protein>
<dbReference type="GO" id="GO:0005524">
    <property type="term" value="F:ATP binding"/>
    <property type="evidence" value="ECO:0007669"/>
    <property type="project" value="UniProtKB-KW"/>
</dbReference>
<reference evidence="15" key="1">
    <citation type="submission" date="2019-09" db="EMBL/GenBank/DDBJ databases">
        <title>Characterisation of the sponge microbiome using genome-centric metagenomics.</title>
        <authorList>
            <person name="Engelberts J.P."/>
            <person name="Robbins S.J."/>
            <person name="De Goeij J.M."/>
            <person name="Aranda M."/>
            <person name="Bell S.C."/>
            <person name="Webster N.S."/>
        </authorList>
    </citation>
    <scope>NUCLEOTIDE SEQUENCE</scope>
    <source>
        <strain evidence="15">SB0664_bin_27</strain>
    </source>
</reference>
<feature type="active site" evidence="11">
    <location>
        <position position="514"/>
    </location>
</feature>
<dbReference type="NCBIfam" id="TIGR00337">
    <property type="entry name" value="PyrG"/>
    <property type="match status" value="1"/>
</dbReference>
<evidence type="ECO:0000256" key="7">
    <source>
        <dbReference type="ARBA" id="ARBA00022842"/>
    </source>
</evidence>
<feature type="binding site" evidence="11">
    <location>
        <position position="408"/>
    </location>
    <ligand>
        <name>L-glutamine</name>
        <dbReference type="ChEBI" id="CHEBI:58359"/>
    </ligand>
</feature>
<dbReference type="UniPathway" id="UPA00159">
    <property type="reaction ID" value="UER00277"/>
</dbReference>
<dbReference type="PROSITE" id="PS51273">
    <property type="entry name" value="GATASE_TYPE_1"/>
    <property type="match status" value="1"/>
</dbReference>
<feature type="binding site" evidence="11">
    <location>
        <position position="13"/>
    </location>
    <ligand>
        <name>UTP</name>
        <dbReference type="ChEBI" id="CHEBI:46398"/>
    </ligand>
</feature>
<dbReference type="EC" id="6.3.4.2" evidence="11"/>
<feature type="active site" description="Nucleophile; for glutamine hydrolysis" evidence="11">
    <location>
        <position position="384"/>
    </location>
</feature>
<dbReference type="SUPFAM" id="SSF52317">
    <property type="entry name" value="Class I glutamine amidotransferase-like"/>
    <property type="match status" value="1"/>
</dbReference>
<dbReference type="GO" id="GO:0019856">
    <property type="term" value="P:pyrimidine nucleobase biosynthetic process"/>
    <property type="evidence" value="ECO:0007669"/>
    <property type="project" value="TreeGrafter"/>
</dbReference>
<dbReference type="InterPro" id="IPR033828">
    <property type="entry name" value="GATase1_CTP_Synthase"/>
</dbReference>
<dbReference type="InterPro" id="IPR017456">
    <property type="entry name" value="CTP_synthase_N"/>
</dbReference>
<dbReference type="Pfam" id="PF06418">
    <property type="entry name" value="CTP_synth_N"/>
    <property type="match status" value="1"/>
</dbReference>
<evidence type="ECO:0000256" key="10">
    <source>
        <dbReference type="ARBA" id="ARBA00047781"/>
    </source>
</evidence>
<dbReference type="NCBIfam" id="NF003792">
    <property type="entry name" value="PRK05380.1"/>
    <property type="match status" value="1"/>
</dbReference>
<dbReference type="AlphaFoldDB" id="A0A6B0YXI7"/>
<feature type="binding site" evidence="11">
    <location>
        <position position="469"/>
    </location>
    <ligand>
        <name>L-glutamine</name>
        <dbReference type="ChEBI" id="CHEBI:58359"/>
    </ligand>
</feature>
<evidence type="ECO:0000259" key="14">
    <source>
        <dbReference type="Pfam" id="PF06418"/>
    </source>
</evidence>
<feature type="binding site" evidence="11">
    <location>
        <begin position="385"/>
        <end position="388"/>
    </location>
    <ligand>
        <name>L-glutamine</name>
        <dbReference type="ChEBI" id="CHEBI:58359"/>
    </ligand>
</feature>
<feature type="binding site" evidence="11">
    <location>
        <position position="224"/>
    </location>
    <ligand>
        <name>CTP</name>
        <dbReference type="ChEBI" id="CHEBI:37563"/>
        <note>allosteric inhibitor</note>
    </ligand>
</feature>
<feature type="domain" description="CTP synthase N-terminal" evidence="14">
    <location>
        <begin position="3"/>
        <end position="267"/>
    </location>
</feature>
<feature type="binding site" evidence="11">
    <location>
        <begin position="14"/>
        <end position="19"/>
    </location>
    <ligand>
        <name>ATP</name>
        <dbReference type="ChEBI" id="CHEBI:30616"/>
    </ligand>
</feature>
<sequence>MTKYIFVTGGVVSGLGKGVTVASIGLLLKTWGIRVAAMKLDPYLNVDPGTMSPYQHGEVFVTEDGAETDLDLGHYERFIDENLNKHSNVTSGQIYNDVITKERRGDYLGGTIQVIPHVTNEIKRHIGQMARLSGADVVLVEIGGTVGDIEGLPFLEAIRQMRKDVGAENALYVHLTWLPFLAASKELKTKPTQHSVRELRDIGIQPDIIIVRSDYPVDADAQEKIALFCDVAQNAVIPMVTEDTIYKVPLSLQEAGLDELLVDRLALTAADGSRNGLSAWRRFVSELARPKERINIGIVGKYVELEDAYLSVKEALIHAVLAEGFDLGIEWISSESLEKGRELDRLDQLDGIVVPGGFGYRGIEGKIVAARFARSRNVPYLGLCLGMQVLCIEFARAALESEEPNSTEFNISTEMPVIDLMPEQRDIADMGGTMRLGIYPCQLLPDSKAGAAYADAGYPEQIDERHRHRFEFNNAFRVELEAHGLVLSGCSPDGRLVEIVEVAEHPFMLGTQFHPEFKSRPTSPHPLFSAFIRAAIQHHSRSGADTEQSLQSSNGMQRPSPVVNRNAN</sequence>
<dbReference type="CDD" id="cd03113">
    <property type="entry name" value="CTPS_N"/>
    <property type="match status" value="1"/>
</dbReference>
<feature type="binding site" evidence="11">
    <location>
        <position position="54"/>
    </location>
    <ligand>
        <name>L-glutamine</name>
        <dbReference type="ChEBI" id="CHEBI:58359"/>
    </ligand>
</feature>
<dbReference type="GO" id="GO:0005829">
    <property type="term" value="C:cytosol"/>
    <property type="evidence" value="ECO:0007669"/>
    <property type="project" value="TreeGrafter"/>
</dbReference>
<feature type="region of interest" description="Disordered" evidence="12">
    <location>
        <begin position="540"/>
        <end position="568"/>
    </location>
</feature>
<evidence type="ECO:0000256" key="4">
    <source>
        <dbReference type="ARBA" id="ARBA00022723"/>
    </source>
</evidence>
<comment type="caution">
    <text evidence="11">Lacks conserved residue(s) required for the propagation of feature annotation.</text>
</comment>
<evidence type="ECO:0000256" key="1">
    <source>
        <dbReference type="ARBA" id="ARBA00005171"/>
    </source>
</evidence>
<feature type="active site" evidence="11">
    <location>
        <position position="516"/>
    </location>
</feature>
<comment type="caution">
    <text evidence="15">The sequence shown here is derived from an EMBL/GenBank/DDBJ whole genome shotgun (WGS) entry which is preliminary data.</text>
</comment>
<feature type="binding site" evidence="11">
    <location>
        <position position="13"/>
    </location>
    <ligand>
        <name>CTP</name>
        <dbReference type="ChEBI" id="CHEBI:37563"/>
        <note>allosteric inhibitor</note>
    </ligand>
</feature>
<dbReference type="Pfam" id="PF00117">
    <property type="entry name" value="GATase"/>
    <property type="match status" value="1"/>
</dbReference>
<comment type="subunit">
    <text evidence="11">Homotetramer.</text>
</comment>
<evidence type="ECO:0000313" key="15">
    <source>
        <dbReference type="EMBL" id="MXY95766.1"/>
    </source>
</evidence>
<feature type="binding site" evidence="11">
    <location>
        <position position="71"/>
    </location>
    <ligand>
        <name>Mg(2+)</name>
        <dbReference type="ChEBI" id="CHEBI:18420"/>
    </ligand>
</feature>
<keyword evidence="3 11" id="KW-0436">Ligase</keyword>
<dbReference type="InterPro" id="IPR027417">
    <property type="entry name" value="P-loop_NTPase"/>
</dbReference>
<evidence type="ECO:0000256" key="3">
    <source>
        <dbReference type="ARBA" id="ARBA00022598"/>
    </source>
</evidence>
<organism evidence="15">
    <name type="scientific">Caldilineaceae bacterium SB0664_bin_27</name>
    <dbReference type="NCBI Taxonomy" id="2605260"/>
    <lineage>
        <taxon>Bacteria</taxon>
        <taxon>Bacillati</taxon>
        <taxon>Chloroflexota</taxon>
        <taxon>Caldilineae</taxon>
        <taxon>Caldilineales</taxon>
        <taxon>Caldilineaceae</taxon>
    </lineage>
</organism>
<keyword evidence="6 11" id="KW-0067">ATP-binding</keyword>
<dbReference type="GO" id="GO:0097268">
    <property type="term" value="C:cytoophidium"/>
    <property type="evidence" value="ECO:0007669"/>
    <property type="project" value="UniProtKB-ARBA"/>
</dbReference>
<comment type="miscellaneous">
    <text evidence="11">CTPSs have evolved a hybrid strategy for distinguishing between UTP and CTP. The overlapping regions of the product feedback inhibitory and substrate sites recognize a common feature in both compounds, the triphosphate moiety. To differentiate isosteric substrate and product pyrimidine rings, an additional pocket far from the expected kinase/ligase catalytic site, specifically recognizes the cytosine and ribose portions of the product inhibitor.</text>
</comment>
<dbReference type="FunFam" id="3.40.50.880:FF:000002">
    <property type="entry name" value="CTP synthase"/>
    <property type="match status" value="1"/>
</dbReference>
<evidence type="ECO:0000256" key="5">
    <source>
        <dbReference type="ARBA" id="ARBA00022741"/>
    </source>
</evidence>
<keyword evidence="8 11" id="KW-0315">Glutamine amidotransferase</keyword>
<feature type="binding site" evidence="11">
    <location>
        <position position="224"/>
    </location>
    <ligand>
        <name>UTP</name>
        <dbReference type="ChEBI" id="CHEBI:46398"/>
    </ligand>
</feature>
<dbReference type="CDD" id="cd01746">
    <property type="entry name" value="GATase1_CTP_Synthase"/>
    <property type="match status" value="1"/>
</dbReference>
<feature type="region of interest" description="Amidoligase domain" evidence="11">
    <location>
        <begin position="1"/>
        <end position="267"/>
    </location>
</feature>
<evidence type="ECO:0000256" key="6">
    <source>
        <dbReference type="ARBA" id="ARBA00022840"/>
    </source>
</evidence>
<dbReference type="GO" id="GO:0044210">
    <property type="term" value="P:'de novo' CTP biosynthetic process"/>
    <property type="evidence" value="ECO:0007669"/>
    <property type="project" value="UniProtKB-UniRule"/>
</dbReference>
<feature type="domain" description="Glutamine amidotransferase" evidence="13">
    <location>
        <begin position="306"/>
        <end position="533"/>
    </location>
</feature>
<dbReference type="GO" id="GO:0046872">
    <property type="term" value="F:metal ion binding"/>
    <property type="evidence" value="ECO:0007669"/>
    <property type="project" value="UniProtKB-KW"/>
</dbReference>
<keyword evidence="7 11" id="KW-0460">Magnesium</keyword>
<comment type="catalytic activity">
    <reaction evidence="10 11">
        <text>UTP + L-glutamine + ATP + H2O = CTP + L-glutamate + ADP + phosphate + 2 H(+)</text>
        <dbReference type="Rhea" id="RHEA:26426"/>
        <dbReference type="ChEBI" id="CHEBI:15377"/>
        <dbReference type="ChEBI" id="CHEBI:15378"/>
        <dbReference type="ChEBI" id="CHEBI:29985"/>
        <dbReference type="ChEBI" id="CHEBI:30616"/>
        <dbReference type="ChEBI" id="CHEBI:37563"/>
        <dbReference type="ChEBI" id="CHEBI:43474"/>
        <dbReference type="ChEBI" id="CHEBI:46398"/>
        <dbReference type="ChEBI" id="CHEBI:58359"/>
        <dbReference type="ChEBI" id="CHEBI:456216"/>
        <dbReference type="EC" id="6.3.4.2"/>
    </reaction>
</comment>
<evidence type="ECO:0000256" key="9">
    <source>
        <dbReference type="ARBA" id="ARBA00022975"/>
    </source>
</evidence>
<feature type="binding site" evidence="11">
    <location>
        <position position="71"/>
    </location>
    <ligand>
        <name>ATP</name>
        <dbReference type="ChEBI" id="CHEBI:30616"/>
    </ligand>
</feature>
<dbReference type="EMBL" id="VXRG01000169">
    <property type="protein sequence ID" value="MXY95766.1"/>
    <property type="molecule type" value="Genomic_DNA"/>
</dbReference>
<comment type="catalytic activity">
    <reaction evidence="11">
        <text>L-glutamine + H2O = L-glutamate + NH4(+)</text>
        <dbReference type="Rhea" id="RHEA:15889"/>
        <dbReference type="ChEBI" id="CHEBI:15377"/>
        <dbReference type="ChEBI" id="CHEBI:28938"/>
        <dbReference type="ChEBI" id="CHEBI:29985"/>
        <dbReference type="ChEBI" id="CHEBI:58359"/>
    </reaction>
</comment>
<comment type="function">
    <text evidence="11">Catalyzes the ATP-dependent amination of UTP to CTP with either L-glutamine or ammonia as the source of nitrogen. Regulates intracellular CTP levels through interactions with the four ribonucleotide triphosphates.</text>
</comment>
<dbReference type="InterPro" id="IPR017926">
    <property type="entry name" value="GATASE"/>
</dbReference>
<name>A0A6B0YXI7_9CHLR</name>
<dbReference type="FunFam" id="3.40.50.300:FF:000009">
    <property type="entry name" value="CTP synthase"/>
    <property type="match status" value="1"/>
</dbReference>
<keyword evidence="9 11" id="KW-0665">Pyrimidine biosynthesis</keyword>
<dbReference type="Gene3D" id="3.40.50.300">
    <property type="entry name" value="P-loop containing nucleotide triphosphate hydrolases"/>
    <property type="match status" value="1"/>
</dbReference>
<feature type="binding site" evidence="11">
    <location>
        <begin position="188"/>
        <end position="193"/>
    </location>
    <ligand>
        <name>UTP</name>
        <dbReference type="ChEBI" id="CHEBI:46398"/>
    </ligand>
</feature>
<dbReference type="InterPro" id="IPR029062">
    <property type="entry name" value="Class_I_gatase-like"/>
</dbReference>
<evidence type="ECO:0000256" key="2">
    <source>
        <dbReference type="ARBA" id="ARBA00007533"/>
    </source>
</evidence>